<dbReference type="Proteomes" id="UP000262538">
    <property type="component" value="Unassembled WGS sequence"/>
</dbReference>
<sequence>MSDIYTTVSIYEPRAKEMSLDLSTELKTSFLFLSHTSLYFALGADGSDLAAEAAAMDRLAELATSAAAHLREAAAARTAGAEVSR</sequence>
<dbReference type="RefSeq" id="WP_111700219.1">
    <property type="nucleotide sequence ID" value="NZ_QFZU02000057.1"/>
</dbReference>
<organism evidence="1 2">
    <name type="scientific">Microbispora triticiradicis</name>
    <dbReference type="NCBI Taxonomy" id="2200763"/>
    <lineage>
        <taxon>Bacteria</taxon>
        <taxon>Bacillati</taxon>
        <taxon>Actinomycetota</taxon>
        <taxon>Actinomycetes</taxon>
        <taxon>Streptosporangiales</taxon>
        <taxon>Streptosporangiaceae</taxon>
        <taxon>Microbispora</taxon>
    </lineage>
</organism>
<evidence type="ECO:0000313" key="1">
    <source>
        <dbReference type="EMBL" id="RGA04482.1"/>
    </source>
</evidence>
<keyword evidence="2" id="KW-1185">Reference proteome</keyword>
<reference evidence="1 2" key="1">
    <citation type="submission" date="2018-08" db="EMBL/GenBank/DDBJ databases">
        <title>Microbispora. triticiradicis sp. nov., a novel actinomycete isolated from the root of wheat (Triticum aestivum L.)).</title>
        <authorList>
            <person name="Han C."/>
        </authorList>
    </citation>
    <scope>NUCLEOTIDE SEQUENCE [LARGE SCALE GENOMIC DNA]</scope>
    <source>
        <strain evidence="1 2">NEAU-HRDPA2-9</strain>
    </source>
</reference>
<gene>
    <name evidence="1" type="ORF">DI270_013395</name>
</gene>
<accession>A0ABX9LKH6</accession>
<proteinExistence type="predicted"/>
<name>A0ABX9LKH6_9ACTN</name>
<evidence type="ECO:0000313" key="2">
    <source>
        <dbReference type="Proteomes" id="UP000262538"/>
    </source>
</evidence>
<protein>
    <submittedName>
        <fullName evidence="1">Uncharacterized protein</fullName>
    </submittedName>
</protein>
<dbReference type="EMBL" id="QFZU02000057">
    <property type="protein sequence ID" value="RGA04482.1"/>
    <property type="molecule type" value="Genomic_DNA"/>
</dbReference>
<comment type="caution">
    <text evidence="1">The sequence shown here is derived from an EMBL/GenBank/DDBJ whole genome shotgun (WGS) entry which is preliminary data.</text>
</comment>